<feature type="transmembrane region" description="Helical" evidence="2">
    <location>
        <begin position="266"/>
        <end position="287"/>
    </location>
</feature>
<feature type="transmembrane region" description="Helical" evidence="2">
    <location>
        <begin position="360"/>
        <end position="379"/>
    </location>
</feature>
<dbReference type="GO" id="GO:0009103">
    <property type="term" value="P:lipopolysaccharide biosynthetic process"/>
    <property type="evidence" value="ECO:0007669"/>
    <property type="project" value="TreeGrafter"/>
</dbReference>
<gene>
    <name evidence="5" type="ORF">BLL52_3844</name>
</gene>
<feature type="transmembrane region" description="Helical" evidence="2">
    <location>
        <begin position="293"/>
        <end position="310"/>
    </location>
</feature>
<dbReference type="Pfam" id="PF01757">
    <property type="entry name" value="Acyl_transf_3"/>
    <property type="match status" value="1"/>
</dbReference>
<keyword evidence="6" id="KW-1185">Reference proteome</keyword>
<protein>
    <submittedName>
        <fullName evidence="5">Acyltransferase family protein</fullName>
    </submittedName>
</protein>
<keyword evidence="5" id="KW-0012">Acyltransferase</keyword>
<dbReference type="PANTHER" id="PTHR23028">
    <property type="entry name" value="ACETYLTRANSFERASE"/>
    <property type="match status" value="1"/>
</dbReference>
<proteinExistence type="predicted"/>
<dbReference type="GO" id="GO:0016747">
    <property type="term" value="F:acyltransferase activity, transferring groups other than amino-acyl groups"/>
    <property type="evidence" value="ECO:0007669"/>
    <property type="project" value="InterPro"/>
</dbReference>
<evidence type="ECO:0000256" key="1">
    <source>
        <dbReference type="SAM" id="MobiDB-lite"/>
    </source>
</evidence>
<sequence>MHKSPPELASDIGSITASPPQEHNAHPAYRPDIDGLRAVAILSVVLFHAFPSKLRGGFVGVDIFFVISGFLISTIIFRSLQRGDFSFTEFYAHRIKRIFPALILVLAACYAFGWFALLPDEYKQLGKHMAAGAGFVQNFVIWKEAGYFDTASELKPLMHLWSLAIEEQFYLLYPVLIWGAWRMGLNVLTVVILLGLLSFGLNVGGIEKEAIKTFFLPQTRFWELLAGSVLAYVQLYKPAPFAAWLKRSLFHPLVFRQPPAAQRREAVLNNLLSGFGLFLIVLAVFGLHKGKLFPGWWALFPVLGACLLILAGPQAWVNRKILANRLMVFVGLISYPLYLWHWPILAFARIMESETPSRTIRMAAVVLSFVLAWLTYRLVERPIRFGRNTWVKTATLCVLMSVVGYVGYNAFMRDGLEFRYRQLTERNAQFIWVAENNQNEECKTSFPEFAKTGYCAKSKASGPTILLLGDSHANHLYPGMAAVTNSTVESVLNFGEGACLPFFDVASFQKGGQDPCADRMNRSLKVAEDTKSTRIIVVSSRGPLYLYGKGFGEIADEQSHDRALASTNNPSVSDFREVFKTGMRSTMERLTKKDKRVVFVLDVPELGFDPRSCVDIRPLRLTTRQIRQPCAVSRKDFDARNHEYREIVFSVLRDYPTVKIFDAAAELCDDKWCWAMKDGNMLYRDDDHLSVQGSEYIARTLSKLIDPAHK</sequence>
<keyword evidence="2" id="KW-0812">Transmembrane</keyword>
<dbReference type="SUPFAM" id="SSF52266">
    <property type="entry name" value="SGNH hydrolase"/>
    <property type="match status" value="1"/>
</dbReference>
<dbReference type="STRING" id="81479.RA876_13025"/>
<evidence type="ECO:0000256" key="2">
    <source>
        <dbReference type="SAM" id="Phobius"/>
    </source>
</evidence>
<keyword evidence="2" id="KW-1133">Transmembrane helix</keyword>
<feature type="domain" description="SGNH" evidence="4">
    <location>
        <begin position="442"/>
        <end position="701"/>
    </location>
</feature>
<dbReference type="InterPro" id="IPR002656">
    <property type="entry name" value="Acyl_transf_3_dom"/>
</dbReference>
<feature type="transmembrane region" description="Helical" evidence="2">
    <location>
        <begin position="57"/>
        <end position="77"/>
    </location>
</feature>
<evidence type="ECO:0000259" key="3">
    <source>
        <dbReference type="Pfam" id="PF01757"/>
    </source>
</evidence>
<evidence type="ECO:0000313" key="5">
    <source>
        <dbReference type="EMBL" id="OLP05024.1"/>
    </source>
</evidence>
<feature type="transmembrane region" description="Helical" evidence="2">
    <location>
        <begin position="98"/>
        <end position="117"/>
    </location>
</feature>
<dbReference type="AlphaFoldDB" id="A0A1Q8YAG1"/>
<feature type="transmembrane region" description="Helical" evidence="2">
    <location>
        <begin position="322"/>
        <end position="340"/>
    </location>
</feature>
<dbReference type="InterPro" id="IPR043968">
    <property type="entry name" value="SGNH"/>
</dbReference>
<reference evidence="5 6" key="1">
    <citation type="submission" date="2017-01" db="EMBL/GenBank/DDBJ databases">
        <title>Genome sequence of Rhodoferax antarcticus ANT.BR, a psychrophilic purple nonsulfur bacterium from an Antarctic microbial mat.</title>
        <authorList>
            <person name="Baker J."/>
            <person name="Riester C."/>
            <person name="Skinner B."/>
            <person name="Newell A."/>
            <person name="Swingley W."/>
            <person name="Madigan M."/>
            <person name="Jung D."/>
            <person name="Asao M."/>
            <person name="Chen M."/>
            <person name="Loughlin P."/>
            <person name="Pan H."/>
            <person name="Lin S."/>
            <person name="Li N."/>
            <person name="Shaw J."/>
            <person name="Prado M."/>
            <person name="Sherman C."/>
            <person name="Li X."/>
            <person name="Tang J."/>
            <person name="Blankenship R."/>
            <person name="Zhao T."/>
            <person name="Touchman J."/>
            <person name="Sattley M."/>
        </authorList>
    </citation>
    <scope>NUCLEOTIDE SEQUENCE [LARGE SCALE GENOMIC DNA]</scope>
    <source>
        <strain evidence="5 6">ANT.BR</strain>
    </source>
</reference>
<keyword evidence="5" id="KW-0808">Transferase</keyword>
<accession>A0A1Q8YAG1</accession>
<feature type="domain" description="Acyltransferase 3" evidence="3">
    <location>
        <begin position="32"/>
        <end position="377"/>
    </location>
</feature>
<comment type="caution">
    <text evidence="5">The sequence shown here is derived from an EMBL/GenBank/DDBJ whole genome shotgun (WGS) entry which is preliminary data.</text>
</comment>
<dbReference type="RefSeq" id="WP_083634031.1">
    <property type="nucleotide sequence ID" value="NZ_MSYM01000018.1"/>
</dbReference>
<feature type="region of interest" description="Disordered" evidence="1">
    <location>
        <begin position="1"/>
        <end position="23"/>
    </location>
</feature>
<evidence type="ECO:0000313" key="6">
    <source>
        <dbReference type="Proteomes" id="UP000185911"/>
    </source>
</evidence>
<feature type="transmembrane region" description="Helical" evidence="2">
    <location>
        <begin position="185"/>
        <end position="204"/>
    </location>
</feature>
<name>A0A1Q8YAG1_9BURK</name>
<dbReference type="EMBL" id="MSYM01000018">
    <property type="protein sequence ID" value="OLP05024.1"/>
    <property type="molecule type" value="Genomic_DNA"/>
</dbReference>
<keyword evidence="2" id="KW-0472">Membrane</keyword>
<dbReference type="Pfam" id="PF19040">
    <property type="entry name" value="SGNH"/>
    <property type="match status" value="1"/>
</dbReference>
<dbReference type="GO" id="GO:0016020">
    <property type="term" value="C:membrane"/>
    <property type="evidence" value="ECO:0007669"/>
    <property type="project" value="TreeGrafter"/>
</dbReference>
<organism evidence="5 6">
    <name type="scientific">Rhodoferax antarcticus ANT.BR</name>
    <dbReference type="NCBI Taxonomy" id="1111071"/>
    <lineage>
        <taxon>Bacteria</taxon>
        <taxon>Pseudomonadati</taxon>
        <taxon>Pseudomonadota</taxon>
        <taxon>Betaproteobacteria</taxon>
        <taxon>Burkholderiales</taxon>
        <taxon>Comamonadaceae</taxon>
        <taxon>Rhodoferax</taxon>
    </lineage>
</organism>
<dbReference type="InterPro" id="IPR050879">
    <property type="entry name" value="Acyltransferase_3"/>
</dbReference>
<feature type="transmembrane region" description="Helical" evidence="2">
    <location>
        <begin position="391"/>
        <end position="411"/>
    </location>
</feature>
<dbReference type="PANTHER" id="PTHR23028:SF53">
    <property type="entry name" value="ACYL_TRANSF_3 DOMAIN-CONTAINING PROTEIN"/>
    <property type="match status" value="1"/>
</dbReference>
<evidence type="ECO:0000259" key="4">
    <source>
        <dbReference type="Pfam" id="PF19040"/>
    </source>
</evidence>
<dbReference type="Proteomes" id="UP000185911">
    <property type="component" value="Unassembled WGS sequence"/>
</dbReference>